<evidence type="ECO:0000313" key="10">
    <source>
        <dbReference type="EMBL" id="EFH80035.1"/>
    </source>
</evidence>
<dbReference type="InterPro" id="IPR003370">
    <property type="entry name" value="Chromate_transpt"/>
</dbReference>
<proteinExistence type="inferred from homology"/>
<dbReference type="SUPFAM" id="SSF52821">
    <property type="entry name" value="Rhodanese/Cell cycle control phosphatase"/>
    <property type="match status" value="1"/>
</dbReference>
<dbReference type="PANTHER" id="PTHR33567">
    <property type="entry name" value="CHROMATE ION TRANSPORTER (EUROFUNG)"/>
    <property type="match status" value="1"/>
</dbReference>
<keyword evidence="6 8" id="KW-0472">Membrane</keyword>
<comment type="subcellular location">
    <subcellularLocation>
        <location evidence="1">Cell membrane</location>
        <topology evidence="1">Multi-pass membrane protein</topology>
    </subcellularLocation>
</comment>
<comment type="caution">
    <text evidence="10">The sequence shown here is derived from an EMBL/GenBank/DDBJ whole genome shotgun (WGS) entry which is preliminary data.</text>
</comment>
<keyword evidence="5 8" id="KW-1133">Transmembrane helix</keyword>
<keyword evidence="3" id="KW-1003">Cell membrane</keyword>
<dbReference type="InterPro" id="IPR036873">
    <property type="entry name" value="Rhodanese-like_dom_sf"/>
</dbReference>
<comment type="similarity">
    <text evidence="2">Belongs to the chromate ion transporter (CHR) (TC 2.A.51) family.</text>
</comment>
<evidence type="ECO:0000259" key="9">
    <source>
        <dbReference type="PROSITE" id="PS50206"/>
    </source>
</evidence>
<reference evidence="10 11" key="1">
    <citation type="journal article" date="2011" name="Stand. Genomic Sci.">
        <title>Non-contiguous finished genome sequence and contextual data of the filamentous soil bacterium Ktedonobacter racemifer type strain (SOSP1-21).</title>
        <authorList>
            <person name="Chang Y.J."/>
            <person name="Land M."/>
            <person name="Hauser L."/>
            <person name="Chertkov O."/>
            <person name="Del Rio T.G."/>
            <person name="Nolan M."/>
            <person name="Copeland A."/>
            <person name="Tice H."/>
            <person name="Cheng J.F."/>
            <person name="Lucas S."/>
            <person name="Han C."/>
            <person name="Goodwin L."/>
            <person name="Pitluck S."/>
            <person name="Ivanova N."/>
            <person name="Ovchinikova G."/>
            <person name="Pati A."/>
            <person name="Chen A."/>
            <person name="Palaniappan K."/>
            <person name="Mavromatis K."/>
            <person name="Liolios K."/>
            <person name="Brettin T."/>
            <person name="Fiebig A."/>
            <person name="Rohde M."/>
            <person name="Abt B."/>
            <person name="Goker M."/>
            <person name="Detter J.C."/>
            <person name="Woyke T."/>
            <person name="Bristow J."/>
            <person name="Eisen J.A."/>
            <person name="Markowitz V."/>
            <person name="Hugenholtz P."/>
            <person name="Kyrpides N.C."/>
            <person name="Klenk H.P."/>
            <person name="Lapidus A."/>
        </authorList>
    </citation>
    <scope>NUCLEOTIDE SEQUENCE [LARGE SCALE GENOMIC DNA]</scope>
    <source>
        <strain evidence="11">DSM 44963</strain>
    </source>
</reference>
<feature type="transmembrane region" description="Helical" evidence="8">
    <location>
        <begin position="252"/>
        <end position="272"/>
    </location>
</feature>
<evidence type="ECO:0000256" key="7">
    <source>
        <dbReference type="SAM" id="MobiDB-lite"/>
    </source>
</evidence>
<evidence type="ECO:0000256" key="3">
    <source>
        <dbReference type="ARBA" id="ARBA00022475"/>
    </source>
</evidence>
<gene>
    <name evidence="10" type="ORF">Krac_0573</name>
</gene>
<evidence type="ECO:0000256" key="1">
    <source>
        <dbReference type="ARBA" id="ARBA00004651"/>
    </source>
</evidence>
<dbReference type="AlphaFoldDB" id="D6U824"/>
<dbReference type="InterPro" id="IPR014047">
    <property type="entry name" value="Chr_Tranpt_l_chain"/>
</dbReference>
<feature type="transmembrane region" description="Helical" evidence="8">
    <location>
        <begin position="214"/>
        <end position="240"/>
    </location>
</feature>
<feature type="compositionally biased region" description="Basic and acidic residues" evidence="7">
    <location>
        <begin position="1"/>
        <end position="19"/>
    </location>
</feature>
<dbReference type="SMART" id="SM00450">
    <property type="entry name" value="RHOD"/>
    <property type="match status" value="1"/>
</dbReference>
<dbReference type="CDD" id="cd00158">
    <property type="entry name" value="RHOD"/>
    <property type="match status" value="1"/>
</dbReference>
<sequence>MKNDPTTHQIKPQELHDGDFGEQQPLVIDVRSIDEYASGHVQGAVHIPLGELADRLVELPHDQLVVTYCNMSHQGESQGERAAALLREQGYQARVLTGGYPNWKNLLFPIEEARKVEQAQKEESNADADEAQGNKDAAHLRPLGSFWEVLLVFTRLGLTSFGGPIAHLGYFREEIVVRRKWLDEQNYADLLALCQFLPGPSSSQMGIALGMTRAGIFGGLAAWLGFTLPSAIALTMFASVTAGGQGITEAGWLRGLLIVAVAVVAQAVWGMARTQCPDRPRATIAILSAIAILLWPVVIGQILILAVGGLLGWRFLQRAEVSKPAVLPLHVPRRLAVACWIVFFTLLFGLPFLRFFVHNQALALFDTFFRVGSLVFGGGHVVLPLLQREVVPAGWVSNDQFLTGYAAAQAVPGPLFTFSAYLGTVSKSAPNGWLGALIALAAIFLPSFFFVAGILPFWNRLRTIEAFQAALRGINAAVVGILLAALYQPIWTSAIHAPVDFALSLIAFGLLVLWKVPPWVVVVLSALLGASMSLL</sequence>
<dbReference type="Pfam" id="PF02417">
    <property type="entry name" value="Chromate_transp"/>
    <property type="match status" value="2"/>
</dbReference>
<evidence type="ECO:0000256" key="8">
    <source>
        <dbReference type="SAM" id="Phobius"/>
    </source>
</evidence>
<feature type="transmembrane region" description="Helical" evidence="8">
    <location>
        <begin position="433"/>
        <end position="458"/>
    </location>
</feature>
<dbReference type="STRING" id="485913.Krac_0573"/>
<keyword evidence="11" id="KW-1185">Reference proteome</keyword>
<evidence type="ECO:0000313" key="11">
    <source>
        <dbReference type="Proteomes" id="UP000004508"/>
    </source>
</evidence>
<evidence type="ECO:0000256" key="2">
    <source>
        <dbReference type="ARBA" id="ARBA00005262"/>
    </source>
</evidence>
<dbReference type="PROSITE" id="PS50206">
    <property type="entry name" value="RHODANESE_3"/>
    <property type="match status" value="1"/>
</dbReference>
<name>D6U824_KTERA</name>
<evidence type="ECO:0000256" key="5">
    <source>
        <dbReference type="ARBA" id="ARBA00022989"/>
    </source>
</evidence>
<feature type="domain" description="Rhodanese" evidence="9">
    <location>
        <begin position="21"/>
        <end position="112"/>
    </location>
</feature>
<dbReference type="eggNOG" id="COG0607">
    <property type="taxonomic scope" value="Bacteria"/>
</dbReference>
<feature type="region of interest" description="Disordered" evidence="7">
    <location>
        <begin position="1"/>
        <end position="21"/>
    </location>
</feature>
<feature type="transmembrane region" description="Helical" evidence="8">
    <location>
        <begin position="368"/>
        <end position="386"/>
    </location>
</feature>
<dbReference type="InterPro" id="IPR001763">
    <property type="entry name" value="Rhodanese-like_dom"/>
</dbReference>
<feature type="transmembrane region" description="Helical" evidence="8">
    <location>
        <begin position="470"/>
        <end position="490"/>
    </location>
</feature>
<accession>D6U824</accession>
<keyword evidence="4 8" id="KW-0812">Transmembrane</keyword>
<dbReference type="Gene3D" id="3.40.250.10">
    <property type="entry name" value="Rhodanese-like domain"/>
    <property type="match status" value="1"/>
</dbReference>
<evidence type="ECO:0000256" key="6">
    <source>
        <dbReference type="ARBA" id="ARBA00023136"/>
    </source>
</evidence>
<dbReference type="GO" id="GO:0005886">
    <property type="term" value="C:plasma membrane"/>
    <property type="evidence" value="ECO:0007669"/>
    <property type="project" value="UniProtKB-SubCell"/>
</dbReference>
<dbReference type="EMBL" id="ADVG01000005">
    <property type="protein sequence ID" value="EFH80035.1"/>
    <property type="molecule type" value="Genomic_DNA"/>
</dbReference>
<evidence type="ECO:0000256" key="4">
    <source>
        <dbReference type="ARBA" id="ARBA00022692"/>
    </source>
</evidence>
<dbReference type="Pfam" id="PF00581">
    <property type="entry name" value="Rhodanese"/>
    <property type="match status" value="1"/>
</dbReference>
<feature type="transmembrane region" description="Helical" evidence="8">
    <location>
        <begin position="335"/>
        <end position="356"/>
    </location>
</feature>
<feature type="transmembrane region" description="Helical" evidence="8">
    <location>
        <begin position="502"/>
        <end position="530"/>
    </location>
</feature>
<dbReference type="eggNOG" id="COG2059">
    <property type="taxonomic scope" value="Bacteria"/>
</dbReference>
<dbReference type="GO" id="GO:0015109">
    <property type="term" value="F:chromate transmembrane transporter activity"/>
    <property type="evidence" value="ECO:0007669"/>
    <property type="project" value="InterPro"/>
</dbReference>
<dbReference type="PANTHER" id="PTHR33567:SF3">
    <property type="entry name" value="CHROMATE ION TRANSPORTER (EUROFUNG)"/>
    <property type="match status" value="1"/>
</dbReference>
<dbReference type="NCBIfam" id="TIGR00937">
    <property type="entry name" value="2A51"/>
    <property type="match status" value="1"/>
</dbReference>
<dbReference type="InParanoid" id="D6U824"/>
<organism evidence="10 11">
    <name type="scientific">Ktedonobacter racemifer DSM 44963</name>
    <dbReference type="NCBI Taxonomy" id="485913"/>
    <lineage>
        <taxon>Bacteria</taxon>
        <taxon>Bacillati</taxon>
        <taxon>Chloroflexota</taxon>
        <taxon>Ktedonobacteria</taxon>
        <taxon>Ktedonobacterales</taxon>
        <taxon>Ktedonobacteraceae</taxon>
        <taxon>Ktedonobacter</taxon>
    </lineage>
</organism>
<protein>
    <submittedName>
        <fullName evidence="10">Chromate transporter, chromate ion transporter (CHR) family</fullName>
    </submittedName>
</protein>
<feature type="transmembrane region" description="Helical" evidence="8">
    <location>
        <begin position="284"/>
        <end position="315"/>
    </location>
</feature>
<dbReference type="Proteomes" id="UP000004508">
    <property type="component" value="Unassembled WGS sequence"/>
</dbReference>